<reference evidence="3 4" key="1">
    <citation type="submission" date="2016-10" db="EMBL/GenBank/DDBJ databases">
        <authorList>
            <person name="de Groot N.N."/>
        </authorList>
    </citation>
    <scope>NUCLEOTIDE SEQUENCE [LARGE SCALE GENOMIC DNA]</scope>
    <source>
        <strain evidence="3 4">DSM 19938</strain>
    </source>
</reference>
<gene>
    <name evidence="3" type="ORF">SAMN04487995_5463</name>
</gene>
<sequence length="261" mass="27597">MKTLIFAMAATLFASVASAQNNTKPTVVLVHGAWSDVSAWKAVTPLLEAKGINVVAVNLPGHGSDKTPFTSITLQSYVDAVKNEIGDLKNVILVGHSMAGIVISQVAEDMPENIKKLVYLAAYLPANGQSLLDLAKTDAGSHVGKFLQIDQATASAGIGKDGAVDIFVADASKDVQDKFAGCVQPDPLVPFASPVTLSAKNFGSLEKVYIYTTNDHAISLAAQQSMVKNAKVKREHTLKSSHTPFISMPGQLANILIKEAK</sequence>
<dbReference type="InterPro" id="IPR052897">
    <property type="entry name" value="Sec-Metab_Biosynth_Hydrolase"/>
</dbReference>
<keyword evidence="4" id="KW-1185">Reference proteome</keyword>
<dbReference type="InterPro" id="IPR000073">
    <property type="entry name" value="AB_hydrolase_1"/>
</dbReference>
<evidence type="ECO:0000256" key="1">
    <source>
        <dbReference type="SAM" id="SignalP"/>
    </source>
</evidence>
<organism evidence="3 4">
    <name type="scientific">Dyadobacter koreensis</name>
    <dbReference type="NCBI Taxonomy" id="408657"/>
    <lineage>
        <taxon>Bacteria</taxon>
        <taxon>Pseudomonadati</taxon>
        <taxon>Bacteroidota</taxon>
        <taxon>Cytophagia</taxon>
        <taxon>Cytophagales</taxon>
        <taxon>Spirosomataceae</taxon>
        <taxon>Dyadobacter</taxon>
    </lineage>
</organism>
<feature type="signal peptide" evidence="1">
    <location>
        <begin position="1"/>
        <end position="19"/>
    </location>
</feature>
<dbReference type="Pfam" id="PF12697">
    <property type="entry name" value="Abhydrolase_6"/>
    <property type="match status" value="1"/>
</dbReference>
<evidence type="ECO:0000313" key="4">
    <source>
        <dbReference type="Proteomes" id="UP000199532"/>
    </source>
</evidence>
<dbReference type="PANTHER" id="PTHR37017">
    <property type="entry name" value="AB HYDROLASE-1 DOMAIN-CONTAINING PROTEIN-RELATED"/>
    <property type="match status" value="1"/>
</dbReference>
<evidence type="ECO:0000313" key="3">
    <source>
        <dbReference type="EMBL" id="SEJ61151.1"/>
    </source>
</evidence>
<dbReference type="EMBL" id="FNXY01000010">
    <property type="protein sequence ID" value="SEJ61151.1"/>
    <property type="molecule type" value="Genomic_DNA"/>
</dbReference>
<proteinExistence type="predicted"/>
<dbReference type="OrthoDB" id="9112061at2"/>
<dbReference type="RefSeq" id="WP_090340890.1">
    <property type="nucleotide sequence ID" value="NZ_FNXY01000010.1"/>
</dbReference>
<dbReference type="AlphaFoldDB" id="A0A1H7A6D0"/>
<dbReference type="STRING" id="408657.SAMN04487995_5463"/>
<keyword evidence="1" id="KW-0732">Signal</keyword>
<dbReference type="Proteomes" id="UP000199532">
    <property type="component" value="Unassembled WGS sequence"/>
</dbReference>
<dbReference type="SUPFAM" id="SSF53474">
    <property type="entry name" value="alpha/beta-Hydrolases"/>
    <property type="match status" value="1"/>
</dbReference>
<feature type="chain" id="PRO_5011754530" evidence="1">
    <location>
        <begin position="20"/>
        <end position="261"/>
    </location>
</feature>
<protein>
    <submittedName>
        <fullName evidence="3">Pimeloyl-ACP methyl ester carboxylesterase</fullName>
    </submittedName>
</protein>
<name>A0A1H7A6D0_9BACT</name>
<dbReference type="Gene3D" id="3.40.50.1820">
    <property type="entry name" value="alpha/beta hydrolase"/>
    <property type="match status" value="1"/>
</dbReference>
<dbReference type="InterPro" id="IPR029058">
    <property type="entry name" value="AB_hydrolase_fold"/>
</dbReference>
<dbReference type="PANTHER" id="PTHR37017:SF11">
    <property type="entry name" value="ESTERASE_LIPASE_THIOESTERASE DOMAIN-CONTAINING PROTEIN"/>
    <property type="match status" value="1"/>
</dbReference>
<evidence type="ECO:0000259" key="2">
    <source>
        <dbReference type="Pfam" id="PF12697"/>
    </source>
</evidence>
<feature type="domain" description="AB hydrolase-1" evidence="2">
    <location>
        <begin position="27"/>
        <end position="254"/>
    </location>
</feature>
<accession>A0A1H7A6D0</accession>